<dbReference type="Proteomes" id="UP000182379">
    <property type="component" value="Unassembled WGS sequence"/>
</dbReference>
<gene>
    <name evidence="2" type="ORF">SAMN05216495_1351</name>
</gene>
<name>A0A1H3B968_ACIFE</name>
<accession>A0A1H3B968</accession>
<dbReference type="InterPro" id="IPR012337">
    <property type="entry name" value="RNaseH-like_sf"/>
</dbReference>
<evidence type="ECO:0000259" key="1">
    <source>
        <dbReference type="PROSITE" id="PS50994"/>
    </source>
</evidence>
<dbReference type="NCBIfam" id="NF033577">
    <property type="entry name" value="transpos_IS481"/>
    <property type="match status" value="1"/>
</dbReference>
<dbReference type="AlphaFoldDB" id="A0A1H3B968"/>
<dbReference type="PANTHER" id="PTHR35004">
    <property type="entry name" value="TRANSPOSASE RV3428C-RELATED"/>
    <property type="match status" value="1"/>
</dbReference>
<dbReference type="GO" id="GO:0015074">
    <property type="term" value="P:DNA integration"/>
    <property type="evidence" value="ECO:0007669"/>
    <property type="project" value="InterPro"/>
</dbReference>
<sequence length="401" mass="47058">MPWEERNVTKTMLRREFVERVLAHEKSKTALCLEYGISRPTGDKWIKRYLEDPSCEELSREPHHRVNRTSPEMEALVVKTRKEHYDSCALVVRTILLKQGIPNVPCVRTINNIFRRYGLITPEASQAATPYKRFEKDAPNDMWQTDFIGNFALKNQRRCHPLMVMDDHSRFNLCCHAQYGETFGETIPVMRKLFLEYGMPRTILCDNGNPWGTVQSTGYSKYEVWMMERGILVVHGRIKHPQTQGKQERMNQTFRKACIRGHLYRSLRETQKSFDEFREFYNNERPHTALDLQTPASIYTPSTREYPRKIAAWDYGEGVELRRIKSTGYLTYGGQGYFLSEAFGDKIIAVRETKQKDRSILTLYFRQFTIGKISVDKQVFLMKKAFLTHNDPRLEGRIDLE</sequence>
<dbReference type="EMBL" id="FNOP01000035">
    <property type="protein sequence ID" value="SDX38486.1"/>
    <property type="molecule type" value="Genomic_DNA"/>
</dbReference>
<feature type="domain" description="Integrase catalytic" evidence="1">
    <location>
        <begin position="135"/>
        <end position="303"/>
    </location>
</feature>
<evidence type="ECO:0000313" key="2">
    <source>
        <dbReference type="EMBL" id="SDX38486.1"/>
    </source>
</evidence>
<proteinExistence type="predicted"/>
<dbReference type="Pfam" id="PF13683">
    <property type="entry name" value="rve_3"/>
    <property type="match status" value="1"/>
</dbReference>
<dbReference type="InterPro" id="IPR036397">
    <property type="entry name" value="RNaseH_sf"/>
</dbReference>
<evidence type="ECO:0000313" key="3">
    <source>
        <dbReference type="Proteomes" id="UP000182379"/>
    </source>
</evidence>
<organism evidence="2 3">
    <name type="scientific">Acidaminococcus fermentans</name>
    <dbReference type="NCBI Taxonomy" id="905"/>
    <lineage>
        <taxon>Bacteria</taxon>
        <taxon>Bacillati</taxon>
        <taxon>Bacillota</taxon>
        <taxon>Negativicutes</taxon>
        <taxon>Acidaminococcales</taxon>
        <taxon>Acidaminococcaceae</taxon>
        <taxon>Acidaminococcus</taxon>
    </lineage>
</organism>
<protein>
    <submittedName>
        <fullName evidence="2">Integrase core domain-containing protein</fullName>
    </submittedName>
</protein>
<dbReference type="PROSITE" id="PS50994">
    <property type="entry name" value="INTEGRASE"/>
    <property type="match status" value="1"/>
</dbReference>
<dbReference type="SUPFAM" id="SSF46689">
    <property type="entry name" value="Homeodomain-like"/>
    <property type="match status" value="1"/>
</dbReference>
<dbReference type="PANTHER" id="PTHR35004:SF6">
    <property type="entry name" value="TRANSPOSASE"/>
    <property type="match status" value="1"/>
</dbReference>
<dbReference type="SUPFAM" id="SSF53098">
    <property type="entry name" value="Ribonuclease H-like"/>
    <property type="match status" value="1"/>
</dbReference>
<comment type="caution">
    <text evidence="2">The sequence shown here is derived from an EMBL/GenBank/DDBJ whole genome shotgun (WGS) entry which is preliminary data.</text>
</comment>
<dbReference type="InterPro" id="IPR009057">
    <property type="entry name" value="Homeodomain-like_sf"/>
</dbReference>
<reference evidence="2 3" key="1">
    <citation type="submission" date="2016-10" db="EMBL/GenBank/DDBJ databases">
        <authorList>
            <person name="Varghese N."/>
            <person name="Submissions S."/>
        </authorList>
    </citation>
    <scope>NUCLEOTIDE SEQUENCE [LARGE SCALE GENOMIC DNA]</scope>
    <source>
        <strain evidence="2 3">WCC6</strain>
    </source>
</reference>
<dbReference type="GO" id="GO:0003676">
    <property type="term" value="F:nucleic acid binding"/>
    <property type="evidence" value="ECO:0007669"/>
    <property type="project" value="InterPro"/>
</dbReference>
<dbReference type="InterPro" id="IPR047656">
    <property type="entry name" value="IS481-like_transpos"/>
</dbReference>
<dbReference type="RefSeq" id="WP_074708622.1">
    <property type="nucleotide sequence ID" value="NZ_FNOP01000035.1"/>
</dbReference>
<dbReference type="InterPro" id="IPR001584">
    <property type="entry name" value="Integrase_cat-core"/>
</dbReference>
<dbReference type="Gene3D" id="3.30.420.10">
    <property type="entry name" value="Ribonuclease H-like superfamily/Ribonuclease H"/>
    <property type="match status" value="1"/>
</dbReference>